<name>A0ABX1YKT9_9BACL</name>
<dbReference type="Proteomes" id="UP000596857">
    <property type="component" value="Unassembled WGS sequence"/>
</dbReference>
<sequence>MSMPNIPNITPDISVTREDSISLLLASIAINEMSLSHIINAEAEAMQAFVQSDPGNINFRNIIQLNNTTSRLLEEITRGQWLSLSKMDRILRLLSEPGSWLDKTIAEDEMIESEEEEEEE</sequence>
<evidence type="ECO:0000313" key="1">
    <source>
        <dbReference type="EMBL" id="NOU81562.1"/>
    </source>
</evidence>
<comment type="caution">
    <text evidence="1">The sequence shown here is derived from an EMBL/GenBank/DDBJ whole genome shotgun (WGS) entry which is preliminary data.</text>
</comment>
<dbReference type="InterPro" id="IPR058705">
    <property type="entry name" value="A_ENA"/>
</dbReference>
<dbReference type="RefSeq" id="WP_171719036.1">
    <property type="nucleotide sequence ID" value="NZ_WHOB01000066.1"/>
</dbReference>
<dbReference type="Pfam" id="PF26595">
    <property type="entry name" value="A_ENA"/>
    <property type="match status" value="1"/>
</dbReference>
<proteinExistence type="predicted"/>
<gene>
    <name evidence="1" type="ORF">GC101_22120</name>
</gene>
<accession>A0ABX1YKT9</accession>
<organism evidence="1 2">
    <name type="scientific">Paenibacillus phytohabitans</name>
    <dbReference type="NCBI Taxonomy" id="2654978"/>
    <lineage>
        <taxon>Bacteria</taxon>
        <taxon>Bacillati</taxon>
        <taxon>Bacillota</taxon>
        <taxon>Bacilli</taxon>
        <taxon>Bacillales</taxon>
        <taxon>Paenibacillaceae</taxon>
        <taxon>Paenibacillus</taxon>
    </lineage>
</organism>
<reference evidence="1 2" key="1">
    <citation type="submission" date="2019-10" db="EMBL/GenBank/DDBJ databases">
        <title>Description of Paenibacillus terricola sp. nov.</title>
        <authorList>
            <person name="Carlier A."/>
            <person name="Qi S."/>
        </authorList>
    </citation>
    <scope>NUCLEOTIDE SEQUENCE [LARGE SCALE GENOMIC DNA]</scope>
    <source>
        <strain evidence="1 2">LMG 31459</strain>
    </source>
</reference>
<keyword evidence="2" id="KW-1185">Reference proteome</keyword>
<protein>
    <submittedName>
        <fullName evidence="1">Uncharacterized protein</fullName>
    </submittedName>
</protein>
<evidence type="ECO:0000313" key="2">
    <source>
        <dbReference type="Proteomes" id="UP000596857"/>
    </source>
</evidence>
<dbReference type="EMBL" id="WHOB01000066">
    <property type="protein sequence ID" value="NOU81562.1"/>
    <property type="molecule type" value="Genomic_DNA"/>
</dbReference>